<organism evidence="3 4">
    <name type="scientific">Aquabacter spiritensis</name>
    <dbReference type="NCBI Taxonomy" id="933073"/>
    <lineage>
        <taxon>Bacteria</taxon>
        <taxon>Pseudomonadati</taxon>
        <taxon>Pseudomonadota</taxon>
        <taxon>Alphaproteobacteria</taxon>
        <taxon>Hyphomicrobiales</taxon>
        <taxon>Xanthobacteraceae</taxon>
        <taxon>Aquabacter</taxon>
    </lineage>
</organism>
<accession>A0A4R3LSY9</accession>
<evidence type="ECO:0000256" key="2">
    <source>
        <dbReference type="SAM" id="Phobius"/>
    </source>
</evidence>
<proteinExistence type="predicted"/>
<evidence type="ECO:0008006" key="5">
    <source>
        <dbReference type="Google" id="ProtNLM"/>
    </source>
</evidence>
<dbReference type="Proteomes" id="UP000294664">
    <property type="component" value="Unassembled WGS sequence"/>
</dbReference>
<keyword evidence="2" id="KW-0472">Membrane</keyword>
<keyword evidence="2" id="KW-0812">Transmembrane</keyword>
<feature type="region of interest" description="Disordered" evidence="1">
    <location>
        <begin position="120"/>
        <end position="142"/>
    </location>
</feature>
<evidence type="ECO:0000313" key="4">
    <source>
        <dbReference type="Proteomes" id="UP000294664"/>
    </source>
</evidence>
<comment type="caution">
    <text evidence="3">The sequence shown here is derived from an EMBL/GenBank/DDBJ whole genome shotgun (WGS) entry which is preliminary data.</text>
</comment>
<protein>
    <recommendedName>
        <fullName evidence="5">DUF2946 family protein</fullName>
    </recommendedName>
</protein>
<keyword evidence="2" id="KW-1133">Transmembrane helix</keyword>
<reference evidence="3 4" key="1">
    <citation type="submission" date="2019-03" db="EMBL/GenBank/DDBJ databases">
        <title>Genomic Encyclopedia of Type Strains, Phase IV (KMG-IV): sequencing the most valuable type-strain genomes for metagenomic binning, comparative biology and taxonomic classification.</title>
        <authorList>
            <person name="Goeker M."/>
        </authorList>
    </citation>
    <scope>NUCLEOTIDE SEQUENCE [LARGE SCALE GENOMIC DNA]</scope>
    <source>
        <strain evidence="3 4">DSM 9035</strain>
    </source>
</reference>
<name>A0A4R3LSY9_9HYPH</name>
<keyword evidence="4" id="KW-1185">Reference proteome</keyword>
<dbReference type="EMBL" id="SMAI01000009">
    <property type="protein sequence ID" value="TCT03491.1"/>
    <property type="molecule type" value="Genomic_DNA"/>
</dbReference>
<sequence>MRAGTPRPGRRAPGAARGAHAPLTRLSGWLFSYLLVVNLILGGLSAGAMAGAAATGIADAAGLCSLHLDDGPDQGGEAPAGHPPHCLLCPLGGATPLLPEPVHADAPRAACVPAAPQPCLQIDPPAPPRHESARPRAPPVPA</sequence>
<feature type="transmembrane region" description="Helical" evidence="2">
    <location>
        <begin position="30"/>
        <end position="53"/>
    </location>
</feature>
<evidence type="ECO:0000313" key="3">
    <source>
        <dbReference type="EMBL" id="TCT03491.1"/>
    </source>
</evidence>
<gene>
    <name evidence="3" type="ORF">EDC64_10941</name>
</gene>
<dbReference type="AlphaFoldDB" id="A0A4R3LSY9"/>
<evidence type="ECO:0000256" key="1">
    <source>
        <dbReference type="SAM" id="MobiDB-lite"/>
    </source>
</evidence>